<evidence type="ECO:0000256" key="4">
    <source>
        <dbReference type="ARBA" id="ARBA00023136"/>
    </source>
</evidence>
<dbReference type="AlphaFoldDB" id="A0AAF0JMV1"/>
<dbReference type="Proteomes" id="UP001218895">
    <property type="component" value="Chromosome"/>
</dbReference>
<gene>
    <name evidence="7" type="ORF">L1994_11820</name>
</gene>
<evidence type="ECO:0000256" key="5">
    <source>
        <dbReference type="SAM" id="Phobius"/>
    </source>
</evidence>
<keyword evidence="2 5" id="KW-0812">Transmembrane</keyword>
<feature type="transmembrane region" description="Helical" evidence="5">
    <location>
        <begin position="118"/>
        <end position="142"/>
    </location>
</feature>
<evidence type="ECO:0000256" key="1">
    <source>
        <dbReference type="ARBA" id="ARBA00004141"/>
    </source>
</evidence>
<evidence type="ECO:0000313" key="8">
    <source>
        <dbReference type="Proteomes" id="UP001218895"/>
    </source>
</evidence>
<feature type="transmembrane region" description="Helical" evidence="5">
    <location>
        <begin position="162"/>
        <end position="188"/>
    </location>
</feature>
<proteinExistence type="predicted"/>
<dbReference type="GeneID" id="79951099"/>
<organism evidence="7 8">
    <name type="scientific">Methanomicrobium antiquum</name>
    <dbReference type="NCBI Taxonomy" id="487686"/>
    <lineage>
        <taxon>Archaea</taxon>
        <taxon>Methanobacteriati</taxon>
        <taxon>Methanobacteriota</taxon>
        <taxon>Stenosarchaea group</taxon>
        <taxon>Methanomicrobia</taxon>
        <taxon>Methanomicrobiales</taxon>
        <taxon>Methanomicrobiaceae</taxon>
        <taxon>Methanomicrobium</taxon>
    </lineage>
</organism>
<evidence type="ECO:0000256" key="3">
    <source>
        <dbReference type="ARBA" id="ARBA00022989"/>
    </source>
</evidence>
<feature type="domain" description="Yip1" evidence="6">
    <location>
        <begin position="11"/>
        <end position="179"/>
    </location>
</feature>
<keyword evidence="8" id="KW-1185">Reference proteome</keyword>
<keyword evidence="3 5" id="KW-1133">Transmembrane helix</keyword>
<reference evidence="7" key="1">
    <citation type="submission" date="2022-01" db="EMBL/GenBank/DDBJ databases">
        <title>Complete genome of Methanomicrobium antiquum DSM 21220.</title>
        <authorList>
            <person name="Chen S.-C."/>
            <person name="You Y.-T."/>
            <person name="Zhou Y.-Z."/>
            <person name="Lai M.-C."/>
        </authorList>
    </citation>
    <scope>NUCLEOTIDE SEQUENCE</scope>
    <source>
        <strain evidence="7">DSM 21220</strain>
    </source>
</reference>
<dbReference type="RefSeq" id="WP_278099642.1">
    <property type="nucleotide sequence ID" value="NZ_CP091092.1"/>
</dbReference>
<feature type="transmembrane region" description="Helical" evidence="5">
    <location>
        <begin position="81"/>
        <end position="106"/>
    </location>
</feature>
<accession>A0AAF0JMV1</accession>
<dbReference type="EMBL" id="CP091092">
    <property type="protein sequence ID" value="WFN36806.1"/>
    <property type="molecule type" value="Genomic_DNA"/>
</dbReference>
<evidence type="ECO:0000313" key="7">
    <source>
        <dbReference type="EMBL" id="WFN36806.1"/>
    </source>
</evidence>
<dbReference type="GO" id="GO:0016020">
    <property type="term" value="C:membrane"/>
    <property type="evidence" value="ECO:0007669"/>
    <property type="project" value="UniProtKB-SubCell"/>
</dbReference>
<evidence type="ECO:0000256" key="2">
    <source>
        <dbReference type="ARBA" id="ARBA00022692"/>
    </source>
</evidence>
<feature type="transmembrane region" description="Helical" evidence="5">
    <location>
        <begin position="31"/>
        <end position="61"/>
    </location>
</feature>
<name>A0AAF0JMV1_9EURY</name>
<keyword evidence="4 5" id="KW-0472">Membrane</keyword>
<sequence>MTNDIFQKFKDIILNPVETFKNSRDETLGTAFLYFLVIIAVYSVLSGIVSMMFFSIFTLFMPGMDALLAAETSVITGVVSIVFGFIASIIALIFGSVILHIFVYILGGRKGIEQTIKASIYSCTPLALFGWIPFIGIIAIIWSYILNALAIRELHEISTARAVLAVLIPLIILIVLVGVALIAFLTVVSSSDAFIVEKTLVYE</sequence>
<dbReference type="KEGG" id="manq:L1994_11820"/>
<comment type="subcellular location">
    <subcellularLocation>
        <location evidence="1">Membrane</location>
        <topology evidence="1">Multi-pass membrane protein</topology>
    </subcellularLocation>
</comment>
<dbReference type="Pfam" id="PF04893">
    <property type="entry name" value="Yip1"/>
    <property type="match status" value="1"/>
</dbReference>
<dbReference type="InterPro" id="IPR006977">
    <property type="entry name" value="Yip1_dom"/>
</dbReference>
<evidence type="ECO:0000259" key="6">
    <source>
        <dbReference type="Pfam" id="PF04893"/>
    </source>
</evidence>
<protein>
    <submittedName>
        <fullName evidence="7">YIP1 family protein</fullName>
    </submittedName>
</protein>